<dbReference type="EMBL" id="AP025292">
    <property type="protein sequence ID" value="BDC98545.1"/>
    <property type="molecule type" value="Genomic_DNA"/>
</dbReference>
<dbReference type="InterPro" id="IPR012337">
    <property type="entry name" value="RNaseH-like_sf"/>
</dbReference>
<dbReference type="InterPro" id="IPR036397">
    <property type="entry name" value="RNaseH_sf"/>
</dbReference>
<name>A0ABM7VC81_9BACT</name>
<dbReference type="RefSeq" id="WP_338397734.1">
    <property type="nucleotide sequence ID" value="NZ_AP025292.1"/>
</dbReference>
<dbReference type="CDD" id="cd06138">
    <property type="entry name" value="ExoI_N"/>
    <property type="match status" value="1"/>
</dbReference>
<evidence type="ECO:0000313" key="2">
    <source>
        <dbReference type="EMBL" id="BDC98545.1"/>
    </source>
</evidence>
<evidence type="ECO:0000259" key="1">
    <source>
        <dbReference type="PROSITE" id="PS51785"/>
    </source>
</evidence>
<dbReference type="PANTHER" id="PTHR30231">
    <property type="entry name" value="DNA POLYMERASE III SUBUNIT EPSILON"/>
    <property type="match status" value="1"/>
</dbReference>
<evidence type="ECO:0000313" key="3">
    <source>
        <dbReference type="Proteomes" id="UP001354989"/>
    </source>
</evidence>
<dbReference type="SMART" id="SM00479">
    <property type="entry name" value="EXOIII"/>
    <property type="match status" value="1"/>
</dbReference>
<dbReference type="SUPFAM" id="SSF53098">
    <property type="entry name" value="Ribonuclease H-like"/>
    <property type="match status" value="1"/>
</dbReference>
<dbReference type="InterPro" id="IPR058561">
    <property type="entry name" value="Exonuc_1_C"/>
</dbReference>
<accession>A0ABM7VC81</accession>
<dbReference type="InterPro" id="IPR013520">
    <property type="entry name" value="Ribonucl_H"/>
</dbReference>
<dbReference type="PANTHER" id="PTHR30231:SF41">
    <property type="entry name" value="DNA POLYMERASE III SUBUNIT EPSILON"/>
    <property type="match status" value="1"/>
</dbReference>
<dbReference type="PROSITE" id="PS51785">
    <property type="entry name" value="EXOI_C"/>
    <property type="match status" value="1"/>
</dbReference>
<dbReference type="Pfam" id="PF00929">
    <property type="entry name" value="RNase_T"/>
    <property type="match status" value="1"/>
</dbReference>
<keyword evidence="3" id="KW-1185">Reference proteome</keyword>
<dbReference type="Proteomes" id="UP001354989">
    <property type="component" value="Chromosome"/>
</dbReference>
<reference evidence="2 3" key="1">
    <citation type="submission" date="2021-12" db="EMBL/GenBank/DDBJ databases">
        <title>Genome sequencing of bacteria with rrn-lacking chromosome and rrn-plasmid.</title>
        <authorList>
            <person name="Anda M."/>
            <person name="Iwasaki W."/>
        </authorList>
    </citation>
    <scope>NUCLEOTIDE SEQUENCE [LARGE SCALE GENOMIC DNA]</scope>
    <source>
        <strain evidence="2 3">NBRC 101262</strain>
    </source>
</reference>
<proteinExistence type="predicted"/>
<protein>
    <submittedName>
        <fullName evidence="2">Exodeoxyribonuclease I</fullName>
    </submittedName>
</protein>
<sequence>MRTFLFYDLETSGLHHAFDQVLQFGAIRTNEQLEEIERHEFRIKIRPDVIPSPEALTTTKVNPELLHQGTYNEYEAMKVIHALINTPETTSIGYNSIGFDDLMLRHAFYRNLFDPYTHGYSNKCSRADLLPVAIIYRQFAPEGIQWPVTEEGKPSMKLELISKLNALASGNAHDAMVDVEATLALARKMKQNATIWSWAMGYFDKNNYNSRLEKYLEAKKLGEQLTIQWGLLVDNKLGGLNGYQAPVLYLGFTGMKQHLYLQLDRTDLEAADQEGTLNELNCVWRGKAGEPPFILPFDKLQSEYITEERRALMSKNIQWIKNNPQSFEQLRQFQIDFRYAEVQNVDEDDRIYQGFWESKVKNMNLSFHQAKDWNEKYDIAGLYPNETVRTLARRILFRNEERLSPELGAQQMEFITERWADEDIIDKTGRPRLTAQKALERTEELLQEEDLADDNRQILEEYMEWLHERLANFY</sequence>
<gene>
    <name evidence="2" type="ORF">PEPS_08260</name>
</gene>
<feature type="domain" description="ExoI C-terminal" evidence="1">
    <location>
        <begin position="343"/>
        <end position="470"/>
    </location>
</feature>
<dbReference type="Gene3D" id="3.30.420.10">
    <property type="entry name" value="Ribonuclease H-like superfamily/Ribonuclease H"/>
    <property type="match status" value="1"/>
</dbReference>
<organism evidence="2 3">
    <name type="scientific">Persicobacter psychrovividus</name>
    <dbReference type="NCBI Taxonomy" id="387638"/>
    <lineage>
        <taxon>Bacteria</taxon>
        <taxon>Pseudomonadati</taxon>
        <taxon>Bacteroidota</taxon>
        <taxon>Cytophagia</taxon>
        <taxon>Cytophagales</taxon>
        <taxon>Persicobacteraceae</taxon>
        <taxon>Persicobacter</taxon>
    </lineage>
</organism>